<keyword evidence="5" id="KW-0143">Chaperone</keyword>
<dbReference type="EC" id="5.2.1.8" evidence="3"/>
<protein>
    <recommendedName>
        <fullName evidence="3">peptidylprolyl isomerase</fullName>
        <ecNumber evidence="3">5.2.1.8</ecNumber>
    </recommendedName>
</protein>
<name>A0A565BKP2_9BRAS</name>
<dbReference type="GO" id="GO:0043022">
    <property type="term" value="F:ribosome binding"/>
    <property type="evidence" value="ECO:0007669"/>
    <property type="project" value="TreeGrafter"/>
</dbReference>
<keyword evidence="4" id="KW-0697">Rotamase</keyword>
<dbReference type="InterPro" id="IPR036611">
    <property type="entry name" value="Trigger_fac_ribosome-bd_sf"/>
</dbReference>
<evidence type="ECO:0000256" key="7">
    <source>
        <dbReference type="ARBA" id="ARBA00024849"/>
    </source>
</evidence>
<dbReference type="GO" id="GO:0051083">
    <property type="term" value="P:'de novo' cotranslational protein folding"/>
    <property type="evidence" value="ECO:0007669"/>
    <property type="project" value="TreeGrafter"/>
</dbReference>
<dbReference type="GO" id="GO:0043335">
    <property type="term" value="P:protein unfolding"/>
    <property type="evidence" value="ECO:0007669"/>
    <property type="project" value="TreeGrafter"/>
</dbReference>
<evidence type="ECO:0000256" key="1">
    <source>
        <dbReference type="ARBA" id="ARBA00000971"/>
    </source>
</evidence>
<dbReference type="AlphaFoldDB" id="A0A565BKP2"/>
<keyword evidence="10" id="KW-1185">Reference proteome</keyword>
<comment type="function">
    <text evidence="7">Involved in protein export. Acts as a chaperone by maintaining the newly synthesized protein in an open conformation. Functions as a peptidyl-prolyl cis-trans isomerase.</text>
</comment>
<evidence type="ECO:0000256" key="6">
    <source>
        <dbReference type="ARBA" id="ARBA00023235"/>
    </source>
</evidence>
<evidence type="ECO:0000256" key="4">
    <source>
        <dbReference type="ARBA" id="ARBA00023110"/>
    </source>
</evidence>
<evidence type="ECO:0000313" key="9">
    <source>
        <dbReference type="EMBL" id="VVB01927.1"/>
    </source>
</evidence>
<dbReference type="SUPFAM" id="SSF102735">
    <property type="entry name" value="Trigger factor ribosome-binding domain"/>
    <property type="match status" value="1"/>
</dbReference>
<dbReference type="Proteomes" id="UP000489600">
    <property type="component" value="Unassembled WGS sequence"/>
</dbReference>
<gene>
    <name evidence="9" type="ORF">ANE_LOCUS12371</name>
</gene>
<dbReference type="Gene3D" id="3.30.70.1050">
    <property type="entry name" value="Trigger factor ribosome-binding domain"/>
    <property type="match status" value="1"/>
</dbReference>
<proteinExistence type="inferred from homology"/>
<evidence type="ECO:0000259" key="8">
    <source>
        <dbReference type="Pfam" id="PF05697"/>
    </source>
</evidence>
<feature type="domain" description="Trigger factor ribosome-binding bacterial" evidence="8">
    <location>
        <begin position="74"/>
        <end position="194"/>
    </location>
</feature>
<comment type="similarity">
    <text evidence="2">Belongs to the FKBP-type PPIase family. Tig subfamily.</text>
</comment>
<dbReference type="InterPro" id="IPR008881">
    <property type="entry name" value="Trigger_fac_ribosome-bd_bac"/>
</dbReference>
<dbReference type="EMBL" id="CABITT030000004">
    <property type="protein sequence ID" value="VVB01927.1"/>
    <property type="molecule type" value="Genomic_DNA"/>
</dbReference>
<evidence type="ECO:0000313" key="10">
    <source>
        <dbReference type="Proteomes" id="UP000489600"/>
    </source>
</evidence>
<dbReference type="PANTHER" id="PTHR30560">
    <property type="entry name" value="TRIGGER FACTOR CHAPERONE AND PEPTIDYL-PROLYL CIS/TRANS ISOMERASE"/>
    <property type="match status" value="1"/>
</dbReference>
<comment type="catalytic activity">
    <reaction evidence="1">
        <text>[protein]-peptidylproline (omega=180) = [protein]-peptidylproline (omega=0)</text>
        <dbReference type="Rhea" id="RHEA:16237"/>
        <dbReference type="Rhea" id="RHEA-COMP:10747"/>
        <dbReference type="Rhea" id="RHEA-COMP:10748"/>
        <dbReference type="ChEBI" id="CHEBI:83833"/>
        <dbReference type="ChEBI" id="CHEBI:83834"/>
        <dbReference type="EC" id="5.2.1.8"/>
    </reaction>
</comment>
<dbReference type="OrthoDB" id="1881930at2759"/>
<evidence type="ECO:0000256" key="2">
    <source>
        <dbReference type="ARBA" id="ARBA00005464"/>
    </source>
</evidence>
<dbReference type="GO" id="GO:0015031">
    <property type="term" value="P:protein transport"/>
    <property type="evidence" value="ECO:0007669"/>
    <property type="project" value="InterPro"/>
</dbReference>
<sequence length="199" mass="22265">MQTITHNLLFCTFNSTIIEQKPSFQFSSLVTLPPTYSLLHKFCTRATSKQFVAVCAAPSDVEASSKDEPVLITTLETVNTNQVKVHVQVSGEKTLTEFNHVFDKMVAAAQPIPGFRRVKGGKTPDIPRDILLEILGYSKVYRQVIKKLINSTIADYVKKEDLKVGKDLTVEQSYEDLEETFEPGETFSFDAIIKLQDGS</sequence>
<dbReference type="GO" id="GO:0003755">
    <property type="term" value="F:peptidyl-prolyl cis-trans isomerase activity"/>
    <property type="evidence" value="ECO:0007669"/>
    <property type="project" value="UniProtKB-KW"/>
</dbReference>
<organism evidence="9 10">
    <name type="scientific">Arabis nemorensis</name>
    <dbReference type="NCBI Taxonomy" id="586526"/>
    <lineage>
        <taxon>Eukaryota</taxon>
        <taxon>Viridiplantae</taxon>
        <taxon>Streptophyta</taxon>
        <taxon>Embryophyta</taxon>
        <taxon>Tracheophyta</taxon>
        <taxon>Spermatophyta</taxon>
        <taxon>Magnoliopsida</taxon>
        <taxon>eudicotyledons</taxon>
        <taxon>Gunneridae</taxon>
        <taxon>Pentapetalae</taxon>
        <taxon>rosids</taxon>
        <taxon>malvids</taxon>
        <taxon>Brassicales</taxon>
        <taxon>Brassicaceae</taxon>
        <taxon>Arabideae</taxon>
        <taxon>Arabis</taxon>
    </lineage>
</organism>
<comment type="caution">
    <text evidence="9">The sequence shown here is derived from an EMBL/GenBank/DDBJ whole genome shotgun (WGS) entry which is preliminary data.</text>
</comment>
<dbReference type="Pfam" id="PF05697">
    <property type="entry name" value="Trigger_N"/>
    <property type="match status" value="1"/>
</dbReference>
<dbReference type="PANTHER" id="PTHR30560:SF5">
    <property type="entry name" value="OS09G0515400 PROTEIN"/>
    <property type="match status" value="1"/>
</dbReference>
<dbReference type="GO" id="GO:0044183">
    <property type="term" value="F:protein folding chaperone"/>
    <property type="evidence" value="ECO:0007669"/>
    <property type="project" value="TreeGrafter"/>
</dbReference>
<dbReference type="InterPro" id="IPR005215">
    <property type="entry name" value="Trig_fac"/>
</dbReference>
<evidence type="ECO:0000256" key="3">
    <source>
        <dbReference type="ARBA" id="ARBA00013194"/>
    </source>
</evidence>
<accession>A0A565BKP2</accession>
<dbReference type="FunFam" id="3.30.70.1050:FF:000004">
    <property type="entry name" value="Trigger factor"/>
    <property type="match status" value="1"/>
</dbReference>
<keyword evidence="6" id="KW-0413">Isomerase</keyword>
<reference evidence="9" key="1">
    <citation type="submission" date="2019-07" db="EMBL/GenBank/DDBJ databases">
        <authorList>
            <person name="Dittberner H."/>
        </authorList>
    </citation>
    <scope>NUCLEOTIDE SEQUENCE [LARGE SCALE GENOMIC DNA]</scope>
</reference>
<evidence type="ECO:0000256" key="5">
    <source>
        <dbReference type="ARBA" id="ARBA00023186"/>
    </source>
</evidence>